<dbReference type="Pfam" id="PF06452">
    <property type="entry name" value="CBM9_1"/>
    <property type="match status" value="1"/>
</dbReference>
<dbReference type="InterPro" id="IPR010502">
    <property type="entry name" value="Carb-bd_dom_fam9"/>
</dbReference>
<evidence type="ECO:0000259" key="3">
    <source>
        <dbReference type="Pfam" id="PF19313"/>
    </source>
</evidence>
<dbReference type="AlphaFoldDB" id="A0A849SLL3"/>
<evidence type="ECO:0000313" key="4">
    <source>
        <dbReference type="EMBL" id="NOT35321.1"/>
    </source>
</evidence>
<dbReference type="GO" id="GO:0004553">
    <property type="term" value="F:hydrolase activity, hydrolyzing O-glycosyl compounds"/>
    <property type="evidence" value="ECO:0007669"/>
    <property type="project" value="InterPro"/>
</dbReference>
<comment type="caution">
    <text evidence="4">The sequence shown here is derived from an EMBL/GenBank/DDBJ whole genome shotgun (WGS) entry which is preliminary data.</text>
</comment>
<dbReference type="GO" id="GO:0030246">
    <property type="term" value="F:carbohydrate binding"/>
    <property type="evidence" value="ECO:0007669"/>
    <property type="project" value="InterPro"/>
</dbReference>
<feature type="signal peptide" evidence="1">
    <location>
        <begin position="1"/>
        <end position="24"/>
    </location>
</feature>
<dbReference type="Gene3D" id="2.60.40.1190">
    <property type="match status" value="1"/>
</dbReference>
<dbReference type="EMBL" id="JABFRW010000188">
    <property type="protein sequence ID" value="NOT35321.1"/>
    <property type="molecule type" value="Genomic_DNA"/>
</dbReference>
<feature type="domain" description="DUF5916" evidence="3">
    <location>
        <begin position="246"/>
        <end position="886"/>
    </location>
</feature>
<evidence type="ECO:0000313" key="5">
    <source>
        <dbReference type="Proteomes" id="UP000580839"/>
    </source>
</evidence>
<dbReference type="GO" id="GO:0016052">
    <property type="term" value="P:carbohydrate catabolic process"/>
    <property type="evidence" value="ECO:0007669"/>
    <property type="project" value="InterPro"/>
</dbReference>
<dbReference type="Pfam" id="PF19313">
    <property type="entry name" value="DUF5916"/>
    <property type="match status" value="1"/>
</dbReference>
<gene>
    <name evidence="4" type="ORF">HOP12_14350</name>
</gene>
<dbReference type="InterPro" id="IPR045670">
    <property type="entry name" value="DUF5916"/>
</dbReference>
<sequence length="888" mass="98086">MPATALFAAASVAALLADATVASAQDSTSSATTVVREVAIVRRNGPVVLDGHLSDAAWQSAPMIGDFKQREPTEGKAASQRTEMRLLFDEEALYVGARLFDASPDSIVKNLTRRDGQSRSDLIEVLLDPYYDRRSGYFFGVNAAGTLYDGTIYNDGWTDNSWDGVWEGRSRVDAEGWSVEMRIPFSQLRFAQAEPQRWGINFHRSMGRGFEDSYLVYQPHEESGFVSRFPTLVGLEGVSPGTAIEILPFATSKAEYLRHSPGDPFNDGSRAVANFGGDLRMPLGAKLTLNGTVNPDFGQVEVDPAVVNLSDVETFFPEKRPFFVEGSSIFDAGQQGASDYSNFNWSQPTFFYSRRVGRAPAGSLPDDAEFRDVPNGTTILGAAKVSGKIGAGNVGMLHALTAREHADVQPFGFTSQSQHEVEPLTYYGVGRYQKEFPERRHGLGLITTVAAREFDDPRLEREFNRTSVVAAADGWHFLDAAKTWVLSGWAGASHVSGSEARITDLQLSSRRYYQRPDAESFELDTTATSLSGAGARVWLNREKGPWITNAAAGVLSPGFEVNDLGFMNRSDVLNAHAMFGYNWSKPTHHIRHHRVLGALFGGSNFDGDVTDAGLWASKFWWWTNNWVTELTGSVSPETVNPRRSRGGPRMKNAAAYNFSTFFDTDGSRVRYYYFGTNSSAAPDENSWSWSVEPGITYRPFPNLSVQVGPSFERARDGAFLVATIDDPAATATYGRRYVFAQLDQTTLAANLRVNVSFTPAMSLQFYGQPLIATGKYRDLRELARPNSLDFSGPGAGAWTYDETTRQFDPDGAGPQGAYSEDFDFKSLAANMVYRWEYRPGSAFYLVWTQKRTDVDGDAAFEPGPAFRRLGRADADNIFLAKVTYYLNR</sequence>
<dbReference type="Proteomes" id="UP000580839">
    <property type="component" value="Unassembled WGS sequence"/>
</dbReference>
<keyword evidence="1" id="KW-0732">Signal</keyword>
<evidence type="ECO:0000256" key="1">
    <source>
        <dbReference type="SAM" id="SignalP"/>
    </source>
</evidence>
<feature type="domain" description="Carbohydrate-binding" evidence="2">
    <location>
        <begin position="49"/>
        <end position="202"/>
    </location>
</feature>
<proteinExistence type="predicted"/>
<reference evidence="4 5" key="1">
    <citation type="submission" date="2020-04" db="EMBL/GenBank/DDBJ databases">
        <title>Metagenomic profiling of ammonia- and methane-oxidizing microorganisms in a Dutch drinking water treatment plant.</title>
        <authorList>
            <person name="Poghosyan L."/>
            <person name="Leucker S."/>
        </authorList>
    </citation>
    <scope>NUCLEOTIDE SEQUENCE [LARGE SCALE GENOMIC DNA]</scope>
    <source>
        <strain evidence="4">S-RSF-IL-03</strain>
    </source>
</reference>
<name>A0A849SLL3_UNCEI</name>
<dbReference type="CDD" id="cd09618">
    <property type="entry name" value="CBM9_like_2"/>
    <property type="match status" value="1"/>
</dbReference>
<accession>A0A849SLL3</accession>
<dbReference type="SUPFAM" id="SSF49344">
    <property type="entry name" value="CBD9-like"/>
    <property type="match status" value="1"/>
</dbReference>
<feature type="chain" id="PRO_5032684772" evidence="1">
    <location>
        <begin position="25"/>
        <end position="888"/>
    </location>
</feature>
<organism evidence="4 5">
    <name type="scientific">Eiseniibacteriota bacterium</name>
    <dbReference type="NCBI Taxonomy" id="2212470"/>
    <lineage>
        <taxon>Bacteria</taxon>
        <taxon>Candidatus Eiseniibacteriota</taxon>
    </lineage>
</organism>
<protein>
    <submittedName>
        <fullName evidence="4">Carbohydrate binding family 9 domain-containing protein</fullName>
    </submittedName>
</protein>
<evidence type="ECO:0000259" key="2">
    <source>
        <dbReference type="Pfam" id="PF06452"/>
    </source>
</evidence>